<dbReference type="Pfam" id="PF12002">
    <property type="entry name" value="MgsA_C"/>
    <property type="match status" value="1"/>
</dbReference>
<dbReference type="InterPro" id="IPR013785">
    <property type="entry name" value="Aldolase_TIM"/>
</dbReference>
<dbReference type="Gene3D" id="1.10.8.60">
    <property type="match status" value="1"/>
</dbReference>
<keyword evidence="8 11" id="KW-0560">Oxidoreductase</keyword>
<dbReference type="EMBL" id="CALNXI010004838">
    <property type="protein sequence ID" value="CAH3196535.1"/>
    <property type="molecule type" value="Genomic_DNA"/>
</dbReference>
<gene>
    <name evidence="15" type="ORF">PEVE_00032894</name>
</gene>
<dbReference type="InterPro" id="IPR005719">
    <property type="entry name" value="Dihydroorotate_DH_2"/>
</dbReference>
<evidence type="ECO:0000256" key="1">
    <source>
        <dbReference type="ARBA" id="ARBA00004370"/>
    </source>
</evidence>
<dbReference type="NCBIfam" id="TIGR01036">
    <property type="entry name" value="pyrD_sub2"/>
    <property type="match status" value="1"/>
</dbReference>
<protein>
    <recommendedName>
        <fullName evidence="5 11">Dihydroorotate dehydrogenase (quinone), mitochondrial</fullName>
        <shortName evidence="11">DHOdehase</shortName>
        <ecNumber evidence="4 11">1.3.5.2</ecNumber>
    </recommendedName>
</protein>
<dbReference type="EC" id="1.3.5.2" evidence="4 11"/>
<comment type="catalytic activity">
    <reaction evidence="10 11">
        <text>(S)-dihydroorotate + a quinone = orotate + a quinol</text>
        <dbReference type="Rhea" id="RHEA:30187"/>
        <dbReference type="ChEBI" id="CHEBI:24646"/>
        <dbReference type="ChEBI" id="CHEBI:30839"/>
        <dbReference type="ChEBI" id="CHEBI:30864"/>
        <dbReference type="ChEBI" id="CHEBI:132124"/>
        <dbReference type="EC" id="1.3.5.2"/>
    </reaction>
</comment>
<evidence type="ECO:0000256" key="5">
    <source>
        <dbReference type="ARBA" id="ARBA00017599"/>
    </source>
</evidence>
<evidence type="ECO:0000256" key="2">
    <source>
        <dbReference type="ARBA" id="ARBA00005161"/>
    </source>
</evidence>
<feature type="domain" description="AAA C-terminal" evidence="14">
    <location>
        <begin position="171"/>
        <end position="211"/>
    </location>
</feature>
<feature type="transmembrane region" description="Helical" evidence="11">
    <location>
        <begin position="341"/>
        <end position="362"/>
    </location>
</feature>
<evidence type="ECO:0000256" key="7">
    <source>
        <dbReference type="ARBA" id="ARBA00022643"/>
    </source>
</evidence>
<evidence type="ECO:0000259" key="14">
    <source>
        <dbReference type="Pfam" id="PF16193"/>
    </source>
</evidence>
<sequence>MQTCSPQDTFLPHVENGTITLIGATTENPSFQLNNALLSRCRVIVLEKLSTEHVEQILKHALDSLGVFTTKRDSLDTNRVHVLSEYSDYHVVVEEEAIKTLANLCDGDARIALNGLQLAVQSQVSAVKHKAQNNTNSSNSMSLPLHQNGECFKNGTLPSYGANDTHDSSEKETVFVNVSHIKEGLQRTHLLYDRNGEEHYNIISAMHKSIRGGDENAALYWLARMLVGGEDPLYVARRLVRCASEDIGKCFLVSLIIELEDYVSYKEYRLMYQSTSQLTVGQHIGCYIWRVSVEIEGDSNGSLADPQALNQTVAAYQACHFIGMPECDSNSTFKQRVTRKLISHALGVVGCTGLMFTSYFTITGDEQFYKSFIMPSVMRVLGAEQAHTFAIWLASKGLIPVDVDGDPKILQTNVFGLHFCNPIGLAAGFDKHGEAVDGLLKAGFGFVEIGSVTPLPQPGNDKPRVFRLMEDKAVINRYGFNSHGHHAVQTRLEQQFLVRGHPPGILGINLGKNKTSDNAVGDYVKGVQCFSGLGDYLVVNVSSPNTPGLRSLQGREQLANLIDKVLEARDTLPVNMRNPLLVKIAPDLSEDDKEDIAAVVSRNKGGVDGIIVTNTTITRPETLKSTNKMETGGLSGKPLTELSTSTVRDMYKLTNGKVPIIGVGGISTGQDAYDKIKAGASLVQLYTALAYEGPPIVKKIKRELAELLK</sequence>
<dbReference type="InterPro" id="IPR050074">
    <property type="entry name" value="DHO_dehydrogenase"/>
</dbReference>
<dbReference type="PANTHER" id="PTHR48109">
    <property type="entry name" value="DIHYDROOROTATE DEHYDROGENASE (QUINONE), MITOCHONDRIAL-RELATED"/>
    <property type="match status" value="1"/>
</dbReference>
<keyword evidence="11" id="KW-0496">Mitochondrion</keyword>
<dbReference type="PANTHER" id="PTHR48109:SF4">
    <property type="entry name" value="DIHYDROOROTATE DEHYDROGENASE (QUINONE), MITOCHONDRIAL"/>
    <property type="match status" value="1"/>
</dbReference>
<dbReference type="Pfam" id="PF01180">
    <property type="entry name" value="DHO_dh"/>
    <property type="match status" value="1"/>
</dbReference>
<evidence type="ECO:0000256" key="8">
    <source>
        <dbReference type="ARBA" id="ARBA00023002"/>
    </source>
</evidence>
<evidence type="ECO:0000256" key="9">
    <source>
        <dbReference type="ARBA" id="ARBA00023136"/>
    </source>
</evidence>
<dbReference type="SUPFAM" id="SSF48019">
    <property type="entry name" value="post-AAA+ oligomerization domain-like"/>
    <property type="match status" value="1"/>
</dbReference>
<evidence type="ECO:0000313" key="15">
    <source>
        <dbReference type="EMBL" id="CAH3196535.1"/>
    </source>
</evidence>
<evidence type="ECO:0000313" key="16">
    <source>
        <dbReference type="Proteomes" id="UP001159427"/>
    </source>
</evidence>
<evidence type="ECO:0000256" key="10">
    <source>
        <dbReference type="ARBA" id="ARBA00048639"/>
    </source>
</evidence>
<dbReference type="Gene3D" id="3.20.20.70">
    <property type="entry name" value="Aldolase class I"/>
    <property type="match status" value="1"/>
</dbReference>
<keyword evidence="11" id="KW-0812">Transmembrane</keyword>
<dbReference type="SUPFAM" id="SSF52540">
    <property type="entry name" value="P-loop containing nucleoside triphosphate hydrolases"/>
    <property type="match status" value="1"/>
</dbReference>
<dbReference type="InterPro" id="IPR008921">
    <property type="entry name" value="DNA_pol3_clamp-load_cplx_C"/>
</dbReference>
<comment type="similarity">
    <text evidence="3 11">Belongs to the dihydroorotate dehydrogenase family. Type 2 subfamily.</text>
</comment>
<feature type="domain" description="MgsA AAA+ ATPase C-terminal" evidence="13">
    <location>
        <begin position="212"/>
        <end position="249"/>
    </location>
</feature>
<dbReference type="InterPro" id="IPR005720">
    <property type="entry name" value="Dihydroorotate_DH_cat"/>
</dbReference>
<dbReference type="CDD" id="cd18139">
    <property type="entry name" value="HLD_clamp_RarA"/>
    <property type="match status" value="1"/>
</dbReference>
<evidence type="ECO:0000256" key="11">
    <source>
        <dbReference type="RuleBase" id="RU361255"/>
    </source>
</evidence>
<dbReference type="InterPro" id="IPR027417">
    <property type="entry name" value="P-loop_NTPase"/>
</dbReference>
<proteinExistence type="inferred from homology"/>
<evidence type="ECO:0000259" key="13">
    <source>
        <dbReference type="Pfam" id="PF12002"/>
    </source>
</evidence>
<keyword evidence="6 11" id="KW-0285">Flavoprotein</keyword>
<reference evidence="15 16" key="1">
    <citation type="submission" date="2022-05" db="EMBL/GenBank/DDBJ databases">
        <authorList>
            <consortium name="Genoscope - CEA"/>
            <person name="William W."/>
        </authorList>
    </citation>
    <scope>NUCLEOTIDE SEQUENCE [LARGE SCALE GENOMIC DNA]</scope>
</reference>
<keyword evidence="7 11" id="KW-0288">FMN</keyword>
<evidence type="ECO:0000259" key="12">
    <source>
        <dbReference type="Pfam" id="PF01180"/>
    </source>
</evidence>
<dbReference type="NCBIfam" id="NF003652">
    <property type="entry name" value="PRK05286.2-5"/>
    <property type="match status" value="1"/>
</dbReference>
<dbReference type="CDD" id="cd04738">
    <property type="entry name" value="DHOD_2_like"/>
    <property type="match status" value="1"/>
</dbReference>
<dbReference type="PROSITE" id="PS00911">
    <property type="entry name" value="DHODEHASE_1"/>
    <property type="match status" value="1"/>
</dbReference>
<dbReference type="NCBIfam" id="NF003645">
    <property type="entry name" value="PRK05286.1-2"/>
    <property type="match status" value="1"/>
</dbReference>
<comment type="caution">
    <text evidence="15">The sequence shown here is derived from an EMBL/GenBank/DDBJ whole genome shotgun (WGS) entry which is preliminary data.</text>
</comment>
<comment type="pathway">
    <text evidence="2 11">Pyrimidine metabolism; UMP biosynthesis via de novo pathway; orotate from (S)-dihydroorotate (quinone route): step 1/1.</text>
</comment>
<name>A0ABN8SYB5_9CNID</name>
<dbReference type="Proteomes" id="UP001159427">
    <property type="component" value="Unassembled WGS sequence"/>
</dbReference>
<keyword evidence="9 11" id="KW-0472">Membrane</keyword>
<evidence type="ECO:0000256" key="4">
    <source>
        <dbReference type="ARBA" id="ARBA00012791"/>
    </source>
</evidence>
<keyword evidence="11" id="KW-0999">Mitochondrion inner membrane</keyword>
<dbReference type="SUPFAM" id="SSF51395">
    <property type="entry name" value="FMN-linked oxidoreductases"/>
    <property type="match status" value="1"/>
</dbReference>
<keyword evidence="11" id="KW-1133">Transmembrane helix</keyword>
<comment type="cofactor">
    <cofactor evidence="11">
        <name>FMN</name>
        <dbReference type="ChEBI" id="CHEBI:58210"/>
    </cofactor>
    <text evidence="11">Binds 1 FMN per subunit.</text>
</comment>
<feature type="domain" description="Dihydroorotate dehydrogenase catalytic" evidence="12">
    <location>
        <begin position="410"/>
        <end position="708"/>
    </location>
</feature>
<dbReference type="Pfam" id="PF16193">
    <property type="entry name" value="AAA_assoc_2"/>
    <property type="match status" value="1"/>
</dbReference>
<dbReference type="InterPro" id="IPR021886">
    <property type="entry name" value="MgsA_C"/>
</dbReference>
<dbReference type="InterPro" id="IPR032423">
    <property type="entry name" value="AAA_assoc_2"/>
</dbReference>
<dbReference type="Gene3D" id="1.20.272.10">
    <property type="match status" value="1"/>
</dbReference>
<comment type="subcellular location">
    <subcellularLocation>
        <location evidence="1">Membrane</location>
    </subcellularLocation>
    <subcellularLocation>
        <location evidence="11">Mitochondrion inner membrane</location>
        <topology evidence="11">Single-pass membrane protein</topology>
    </subcellularLocation>
</comment>
<organism evidence="15 16">
    <name type="scientific">Porites evermanni</name>
    <dbReference type="NCBI Taxonomy" id="104178"/>
    <lineage>
        <taxon>Eukaryota</taxon>
        <taxon>Metazoa</taxon>
        <taxon>Cnidaria</taxon>
        <taxon>Anthozoa</taxon>
        <taxon>Hexacorallia</taxon>
        <taxon>Scleractinia</taxon>
        <taxon>Fungiina</taxon>
        <taxon>Poritidae</taxon>
        <taxon>Porites</taxon>
    </lineage>
</organism>
<evidence type="ECO:0000256" key="6">
    <source>
        <dbReference type="ARBA" id="ARBA00022630"/>
    </source>
</evidence>
<dbReference type="PROSITE" id="PS00912">
    <property type="entry name" value="DHODEHASE_2"/>
    <property type="match status" value="1"/>
</dbReference>
<dbReference type="InterPro" id="IPR001295">
    <property type="entry name" value="Dihydroorotate_DH_CS"/>
</dbReference>
<accession>A0ABN8SYB5</accession>
<evidence type="ECO:0000256" key="3">
    <source>
        <dbReference type="ARBA" id="ARBA00005359"/>
    </source>
</evidence>
<keyword evidence="16" id="KW-1185">Reference proteome</keyword>
<dbReference type="Gene3D" id="3.40.50.300">
    <property type="entry name" value="P-loop containing nucleotide triphosphate hydrolases"/>
    <property type="match status" value="1"/>
</dbReference>